<keyword evidence="3" id="KW-1185">Reference proteome</keyword>
<comment type="caution">
    <text evidence="2">The sequence shown here is derived from an EMBL/GenBank/DDBJ whole genome shotgun (WGS) entry which is preliminary data.</text>
</comment>
<organism evidence="2 3">
    <name type="scientific">Mycena albidolilacea</name>
    <dbReference type="NCBI Taxonomy" id="1033008"/>
    <lineage>
        <taxon>Eukaryota</taxon>
        <taxon>Fungi</taxon>
        <taxon>Dikarya</taxon>
        <taxon>Basidiomycota</taxon>
        <taxon>Agaricomycotina</taxon>
        <taxon>Agaricomycetes</taxon>
        <taxon>Agaricomycetidae</taxon>
        <taxon>Agaricales</taxon>
        <taxon>Marasmiineae</taxon>
        <taxon>Mycenaceae</taxon>
        <taxon>Mycena</taxon>
    </lineage>
</organism>
<sequence length="1300" mass="143967">MTDPPITPLKPLTSLCDQTPPPSPFHTRLPCTPQAPITLFNAKLATHLYPAGDYLIIRGVHTSNEPNDTAVHQVDKITSAICANDPDGFCGCRLVTTLAPKACYTTCMYIRIHPDLAPTASNPEPRVDWLELIADSIRSAAPAWEVAWAPQANKDKQMWLCISDIFAVKDEADNDNKKKSNNNNKTKRRDPEERIKLHNQNQKVIDTLRKHFDDAGHPAVDGYRLGKSTQAVIVLAHPAHVDAVLRTKTITVGACTHAISAVRQIEIEHPFEIAVCSFTTFPESHTRQVCDGWFDAFHRPDGTTLLTETRTGEDVDERDFMFYTMADWATTKCVLSAKLSETFQKATAVFHLQPPQLLYNINSASTWKTRDTASAIDKGAKKIDSTLGSVIHRMEAIEHQAQACHAATKARMGQMESTLATVATSVPDVVGHVEDLGCVLFIGQQDAHLSIDLSRVDNDMALACRTINCPIDEDEAKEATTEYMCLKAKCVEIMAKLDALRDRTNSCLITPPGPTIALPPLPPRNSTLPPGIPNKRPCTSIHGTNPEPTTSNAHAPLSSTNDMEVDDEGSILYHAMYSRCPNMLFFLAAFTILASVLQVVATISVPFSIYALNSNSLMDSVKLHHINIAINAHNPHAFVLSESKTNSKTGPNLPNSDYNIFEEPGVQSDNFHTYKWGVAVGIRKNLQIAQRVTINTTSLHGRAVTVDIVLPTTTGQGFVHRMISAYAPWDPGAANTRDFWPDLTALVNSTTTSWSIASDLNTTVSTSERASGGTNAWAQYLKFLTDVNAIDIWSNHPEQNRHFDWTSRAGIDASTGNIIDHVVTSKRQYIDAEIAVADRSQDFIPSTNHRTVTGHIQLSPPDGMGTTVFPTHKHSLNAARIKFPTRAEKSRYEDSCTEIEKRLKMTDLYDVCVTDDAPFTDLYQHFTNVLIPASEKAYGRVNHNACRSNNRVTNPTIEKLIARLQFTGGAIRFIKTPNNYTLSHGACITHFNLLNTYDTRPVDDVNMTLIQHAQLQRKALYRDLFKTHALEIKARKEHQDRARITNTLQGSSTKRLIHPGEFIDLPVTLNHLHSDLLVSDPSEVKKLTCEYWSSLYTHDPPPNIPKPWLTTKSVLENKQCVAAQPFQWPCQASLSDFRALLSKGTPRLAPEHDQWEKWVIKNLPTVGSKSSFAYTITFISCWAKQHKVTGMYDAVSAYRLPSAIIDLDRATQTNTKCHIRTAYGITEPILMSGLTKQGGSLSSVKLTLIMGLGHHYLNNLLANDPDTLIISTANSSKGDPHLADDHLSSKVVMVEATNNS</sequence>
<dbReference type="Gene3D" id="3.60.10.10">
    <property type="entry name" value="Endonuclease/exonuclease/phosphatase"/>
    <property type="match status" value="1"/>
</dbReference>
<accession>A0AAD7AV75</accession>
<evidence type="ECO:0000256" key="1">
    <source>
        <dbReference type="SAM" id="MobiDB-lite"/>
    </source>
</evidence>
<dbReference type="EMBL" id="JARIHO010000001">
    <property type="protein sequence ID" value="KAJ7368522.1"/>
    <property type="molecule type" value="Genomic_DNA"/>
</dbReference>
<evidence type="ECO:0000313" key="2">
    <source>
        <dbReference type="EMBL" id="KAJ7368522.1"/>
    </source>
</evidence>
<gene>
    <name evidence="2" type="ORF">DFH08DRAFT_947426</name>
</gene>
<dbReference type="SUPFAM" id="SSF56219">
    <property type="entry name" value="DNase I-like"/>
    <property type="match status" value="1"/>
</dbReference>
<proteinExistence type="predicted"/>
<name>A0AAD7AV75_9AGAR</name>
<protein>
    <submittedName>
        <fullName evidence="2">Uncharacterized protein</fullName>
    </submittedName>
</protein>
<dbReference type="InterPro" id="IPR036691">
    <property type="entry name" value="Endo/exonu/phosph_ase_sf"/>
</dbReference>
<evidence type="ECO:0000313" key="3">
    <source>
        <dbReference type="Proteomes" id="UP001218218"/>
    </source>
</evidence>
<dbReference type="Proteomes" id="UP001218218">
    <property type="component" value="Unassembled WGS sequence"/>
</dbReference>
<reference evidence="2" key="1">
    <citation type="submission" date="2023-03" db="EMBL/GenBank/DDBJ databases">
        <title>Massive genome expansion in bonnet fungi (Mycena s.s.) driven by repeated elements and novel gene families across ecological guilds.</title>
        <authorList>
            <consortium name="Lawrence Berkeley National Laboratory"/>
            <person name="Harder C.B."/>
            <person name="Miyauchi S."/>
            <person name="Viragh M."/>
            <person name="Kuo A."/>
            <person name="Thoen E."/>
            <person name="Andreopoulos B."/>
            <person name="Lu D."/>
            <person name="Skrede I."/>
            <person name="Drula E."/>
            <person name="Henrissat B."/>
            <person name="Morin E."/>
            <person name="Kohler A."/>
            <person name="Barry K."/>
            <person name="LaButti K."/>
            <person name="Morin E."/>
            <person name="Salamov A."/>
            <person name="Lipzen A."/>
            <person name="Mereny Z."/>
            <person name="Hegedus B."/>
            <person name="Baldrian P."/>
            <person name="Stursova M."/>
            <person name="Weitz H."/>
            <person name="Taylor A."/>
            <person name="Grigoriev I.V."/>
            <person name="Nagy L.G."/>
            <person name="Martin F."/>
            <person name="Kauserud H."/>
        </authorList>
    </citation>
    <scope>NUCLEOTIDE SEQUENCE</scope>
    <source>
        <strain evidence="2">CBHHK002</strain>
    </source>
</reference>
<feature type="region of interest" description="Disordered" evidence="1">
    <location>
        <begin position="542"/>
        <end position="561"/>
    </location>
</feature>